<dbReference type="Proteomes" id="UP001217089">
    <property type="component" value="Unassembled WGS sequence"/>
</dbReference>
<comment type="caution">
    <text evidence="2">The sequence shown here is derived from an EMBL/GenBank/DDBJ whole genome shotgun (WGS) entry which is preliminary data.</text>
</comment>
<accession>A0ABQ9FMD6</accession>
<organism evidence="2 3">
    <name type="scientific">Tegillarca granosa</name>
    <name type="common">Malaysian cockle</name>
    <name type="synonym">Anadara granosa</name>
    <dbReference type="NCBI Taxonomy" id="220873"/>
    <lineage>
        <taxon>Eukaryota</taxon>
        <taxon>Metazoa</taxon>
        <taxon>Spiralia</taxon>
        <taxon>Lophotrochozoa</taxon>
        <taxon>Mollusca</taxon>
        <taxon>Bivalvia</taxon>
        <taxon>Autobranchia</taxon>
        <taxon>Pteriomorphia</taxon>
        <taxon>Arcoida</taxon>
        <taxon>Arcoidea</taxon>
        <taxon>Arcidae</taxon>
        <taxon>Tegillarca</taxon>
    </lineage>
</organism>
<reference evidence="2 3" key="1">
    <citation type="submission" date="2022-12" db="EMBL/GenBank/DDBJ databases">
        <title>Chromosome-level genome of Tegillarca granosa.</title>
        <authorList>
            <person name="Kim J."/>
        </authorList>
    </citation>
    <scope>NUCLEOTIDE SEQUENCE [LARGE SCALE GENOMIC DNA]</scope>
    <source>
        <strain evidence="2">Teg-2019</strain>
        <tissue evidence="2">Adductor muscle</tissue>
    </source>
</reference>
<evidence type="ECO:0000313" key="2">
    <source>
        <dbReference type="EMBL" id="KAJ8318429.1"/>
    </source>
</evidence>
<name>A0ABQ9FMD6_TEGGR</name>
<gene>
    <name evidence="2" type="ORF">KUTeg_003520</name>
</gene>
<proteinExistence type="predicted"/>
<evidence type="ECO:0000313" key="3">
    <source>
        <dbReference type="Proteomes" id="UP001217089"/>
    </source>
</evidence>
<sequence length="74" mass="9121">MYFFSIYDIQKMCTLASSTVNKMHESFVSRSWLFWIVLSFFLECVYTTFLLFMLYHFLLRIYLKTFKLILYVEV</sequence>
<evidence type="ECO:0008006" key="4">
    <source>
        <dbReference type="Google" id="ProtNLM"/>
    </source>
</evidence>
<keyword evidence="1" id="KW-0472">Membrane</keyword>
<feature type="transmembrane region" description="Helical" evidence="1">
    <location>
        <begin position="32"/>
        <end position="58"/>
    </location>
</feature>
<keyword evidence="3" id="KW-1185">Reference proteome</keyword>
<keyword evidence="1" id="KW-0812">Transmembrane</keyword>
<evidence type="ECO:0000256" key="1">
    <source>
        <dbReference type="SAM" id="Phobius"/>
    </source>
</evidence>
<dbReference type="EMBL" id="JARBDR010000214">
    <property type="protein sequence ID" value="KAJ8318429.1"/>
    <property type="molecule type" value="Genomic_DNA"/>
</dbReference>
<keyword evidence="1" id="KW-1133">Transmembrane helix</keyword>
<protein>
    <recommendedName>
        <fullName evidence="4">ATP synthase F0 subunit 8</fullName>
    </recommendedName>
</protein>